<keyword evidence="2 4" id="KW-0238">DNA-binding</keyword>
<comment type="caution">
    <text evidence="6">The sequence shown here is derived from an EMBL/GenBank/DDBJ whole genome shotgun (WGS) entry which is preliminary data.</text>
</comment>
<keyword evidence="3" id="KW-0804">Transcription</keyword>
<dbReference type="PANTHER" id="PTHR30055:SF234">
    <property type="entry name" value="HTH-TYPE TRANSCRIPTIONAL REGULATOR BETI"/>
    <property type="match status" value="1"/>
</dbReference>
<dbReference type="InterPro" id="IPR009057">
    <property type="entry name" value="Homeodomain-like_sf"/>
</dbReference>
<dbReference type="Gene3D" id="1.10.357.10">
    <property type="entry name" value="Tetracycline Repressor, domain 2"/>
    <property type="match status" value="1"/>
</dbReference>
<dbReference type="AlphaFoldDB" id="A0A9X1SZ93"/>
<evidence type="ECO:0000313" key="7">
    <source>
        <dbReference type="Proteomes" id="UP001138997"/>
    </source>
</evidence>
<dbReference type="PRINTS" id="PR00455">
    <property type="entry name" value="HTHTETR"/>
</dbReference>
<evidence type="ECO:0000256" key="3">
    <source>
        <dbReference type="ARBA" id="ARBA00023163"/>
    </source>
</evidence>
<dbReference type="EMBL" id="JAJOMB010000005">
    <property type="protein sequence ID" value="MCD5311758.1"/>
    <property type="molecule type" value="Genomic_DNA"/>
</dbReference>
<dbReference type="GO" id="GO:0000976">
    <property type="term" value="F:transcription cis-regulatory region binding"/>
    <property type="evidence" value="ECO:0007669"/>
    <property type="project" value="TreeGrafter"/>
</dbReference>
<dbReference type="InterPro" id="IPR001647">
    <property type="entry name" value="HTH_TetR"/>
</dbReference>
<dbReference type="InterPro" id="IPR041479">
    <property type="entry name" value="TetR_CgmR_C"/>
</dbReference>
<feature type="domain" description="HTH tetR-type" evidence="5">
    <location>
        <begin position="9"/>
        <end position="68"/>
    </location>
</feature>
<dbReference type="InterPro" id="IPR050109">
    <property type="entry name" value="HTH-type_TetR-like_transc_reg"/>
</dbReference>
<dbReference type="PANTHER" id="PTHR30055">
    <property type="entry name" value="HTH-TYPE TRANSCRIPTIONAL REGULATOR RUTR"/>
    <property type="match status" value="1"/>
</dbReference>
<reference evidence="6" key="1">
    <citation type="submission" date="2021-11" db="EMBL/GenBank/DDBJ databases">
        <title>Streptomyces corallinus and Kineosporia corallina sp. nov., two new coral-derived marine actinobacteria.</title>
        <authorList>
            <person name="Buangrab K."/>
            <person name="Sutthacheep M."/>
            <person name="Yeemin T."/>
            <person name="Harunari E."/>
            <person name="Igarashi Y."/>
            <person name="Sripreechasak P."/>
            <person name="Kanchanasin P."/>
            <person name="Tanasupawat S."/>
            <person name="Phongsopitanun W."/>
        </authorList>
    </citation>
    <scope>NUCLEOTIDE SEQUENCE</scope>
    <source>
        <strain evidence="6">JCM 31032</strain>
    </source>
</reference>
<dbReference type="RefSeq" id="WP_231441276.1">
    <property type="nucleotide sequence ID" value="NZ_JAJOMB010000005.1"/>
</dbReference>
<keyword evidence="1" id="KW-0805">Transcription regulation</keyword>
<feature type="DNA-binding region" description="H-T-H motif" evidence="4">
    <location>
        <begin position="31"/>
        <end position="50"/>
    </location>
</feature>
<dbReference type="Proteomes" id="UP001138997">
    <property type="component" value="Unassembled WGS sequence"/>
</dbReference>
<evidence type="ECO:0000256" key="2">
    <source>
        <dbReference type="ARBA" id="ARBA00023125"/>
    </source>
</evidence>
<keyword evidence="7" id="KW-1185">Reference proteome</keyword>
<evidence type="ECO:0000256" key="1">
    <source>
        <dbReference type="ARBA" id="ARBA00023015"/>
    </source>
</evidence>
<accession>A0A9X1SZ93</accession>
<gene>
    <name evidence="6" type="ORF">LR394_12680</name>
</gene>
<dbReference type="SUPFAM" id="SSF46689">
    <property type="entry name" value="Homeodomain-like"/>
    <property type="match status" value="1"/>
</dbReference>
<dbReference type="PROSITE" id="PS50977">
    <property type="entry name" value="HTH_TETR_2"/>
    <property type="match status" value="1"/>
</dbReference>
<protein>
    <submittedName>
        <fullName evidence="6">TetR/AcrR family transcriptional regulator</fullName>
    </submittedName>
</protein>
<sequence length="206" mass="22629">MAVRERDPARTRRTVLDAATRVVAEKGAGVSIDTIARAAGVSKGGLLHHFRSRDELILALAEDMLEQFAAMVHAAVDPADRAEGRLLRGYVRASFDAIRDETSPAEHVAMTAAVVNVPGVSELMRRDKQRWEEFFAADGLDLQRILVIQRATDGASIAGLYEGGHQHQELAYMRELLLAMTYASTPFADVQQPADWSWPSVSTDVE</sequence>
<evidence type="ECO:0000256" key="4">
    <source>
        <dbReference type="PROSITE-ProRule" id="PRU00335"/>
    </source>
</evidence>
<dbReference type="Pfam" id="PF00440">
    <property type="entry name" value="TetR_N"/>
    <property type="match status" value="1"/>
</dbReference>
<name>A0A9X1SZ93_9ACTN</name>
<evidence type="ECO:0000259" key="5">
    <source>
        <dbReference type="PROSITE" id="PS50977"/>
    </source>
</evidence>
<proteinExistence type="predicted"/>
<evidence type="ECO:0000313" key="6">
    <source>
        <dbReference type="EMBL" id="MCD5311758.1"/>
    </source>
</evidence>
<dbReference type="GO" id="GO:0003700">
    <property type="term" value="F:DNA-binding transcription factor activity"/>
    <property type="evidence" value="ECO:0007669"/>
    <property type="project" value="TreeGrafter"/>
</dbReference>
<dbReference type="Pfam" id="PF17937">
    <property type="entry name" value="TetR_C_28"/>
    <property type="match status" value="1"/>
</dbReference>
<organism evidence="6 7">
    <name type="scientific">Kineosporia babensis</name>
    <dbReference type="NCBI Taxonomy" id="499548"/>
    <lineage>
        <taxon>Bacteria</taxon>
        <taxon>Bacillati</taxon>
        <taxon>Actinomycetota</taxon>
        <taxon>Actinomycetes</taxon>
        <taxon>Kineosporiales</taxon>
        <taxon>Kineosporiaceae</taxon>
        <taxon>Kineosporia</taxon>
    </lineage>
</organism>